<proteinExistence type="predicted"/>
<comment type="caution">
    <text evidence="1">The sequence shown here is derived from an EMBL/GenBank/DDBJ whole genome shotgun (WGS) entry which is preliminary data.</text>
</comment>
<feature type="non-terminal residue" evidence="1">
    <location>
        <position position="72"/>
    </location>
</feature>
<reference evidence="1" key="1">
    <citation type="journal article" date="2014" name="Front. Microbiol.">
        <title>High frequency of phylogenetically diverse reductive dehalogenase-homologous genes in deep subseafloor sedimentary metagenomes.</title>
        <authorList>
            <person name="Kawai M."/>
            <person name="Futagami T."/>
            <person name="Toyoda A."/>
            <person name="Takaki Y."/>
            <person name="Nishi S."/>
            <person name="Hori S."/>
            <person name="Arai W."/>
            <person name="Tsubouchi T."/>
            <person name="Morono Y."/>
            <person name="Uchiyama I."/>
            <person name="Ito T."/>
            <person name="Fujiyama A."/>
            <person name="Inagaki F."/>
            <person name="Takami H."/>
        </authorList>
    </citation>
    <scope>NUCLEOTIDE SEQUENCE</scope>
    <source>
        <strain evidence="1">Expedition CK06-06</strain>
    </source>
</reference>
<sequence>MHRGLLSRAITGKTQADGAQTISLVGYEEMNRHQFQVETDGTSEAGALIVSIRSPGAGGYYAFEEAFDLTIG</sequence>
<protein>
    <submittedName>
        <fullName evidence="1">Uncharacterized protein</fullName>
    </submittedName>
</protein>
<name>X1EFP6_9ZZZZ</name>
<dbReference type="AlphaFoldDB" id="X1EFP6"/>
<gene>
    <name evidence="1" type="ORF">S01H4_54845</name>
</gene>
<accession>X1EFP6</accession>
<evidence type="ECO:0000313" key="1">
    <source>
        <dbReference type="EMBL" id="GAH15949.1"/>
    </source>
</evidence>
<dbReference type="EMBL" id="BART01031593">
    <property type="protein sequence ID" value="GAH15949.1"/>
    <property type="molecule type" value="Genomic_DNA"/>
</dbReference>
<organism evidence="1">
    <name type="scientific">marine sediment metagenome</name>
    <dbReference type="NCBI Taxonomy" id="412755"/>
    <lineage>
        <taxon>unclassified sequences</taxon>
        <taxon>metagenomes</taxon>
        <taxon>ecological metagenomes</taxon>
    </lineage>
</organism>